<dbReference type="STRING" id="31234.E3M3G8"/>
<feature type="region of interest" description="Disordered" evidence="2">
    <location>
        <begin position="625"/>
        <end position="654"/>
    </location>
</feature>
<gene>
    <name evidence="3" type="primary">Cre-epg-2</name>
    <name evidence="3" type="ORF">CRE_08113</name>
</gene>
<protein>
    <submittedName>
        <fullName evidence="3">CRE-EPG-2 protein</fullName>
    </submittedName>
</protein>
<dbReference type="Proteomes" id="UP000008281">
    <property type="component" value="Unassembled WGS sequence"/>
</dbReference>
<dbReference type="OrthoDB" id="5833447at2759"/>
<organism evidence="4">
    <name type="scientific">Caenorhabditis remanei</name>
    <name type="common">Caenorhabditis vulgaris</name>
    <dbReference type="NCBI Taxonomy" id="31234"/>
    <lineage>
        <taxon>Eukaryota</taxon>
        <taxon>Metazoa</taxon>
        <taxon>Ecdysozoa</taxon>
        <taxon>Nematoda</taxon>
        <taxon>Chromadorea</taxon>
        <taxon>Rhabditida</taxon>
        <taxon>Rhabditina</taxon>
        <taxon>Rhabditomorpha</taxon>
        <taxon>Rhabditoidea</taxon>
        <taxon>Rhabditidae</taxon>
        <taxon>Peloderinae</taxon>
        <taxon>Caenorhabditis</taxon>
    </lineage>
</organism>
<evidence type="ECO:0000256" key="1">
    <source>
        <dbReference type="SAM" id="Coils"/>
    </source>
</evidence>
<dbReference type="InParanoid" id="E3M3G8"/>
<feature type="coiled-coil region" evidence="1">
    <location>
        <begin position="104"/>
        <end position="226"/>
    </location>
</feature>
<sequence length="654" mass="76602">MASDNAEIQVGEDARLLLDNQNLKQTWNARPEYLCEQSRVACSEVEALKAKNADLHREKQALIEKLAFFQKNSVQEVVTGQAKTYATMLEAMLDEANHAHSLTRVTWNEEKKKYEAAMKELKELGDRLRQENQELNDMMEEFRAMWKKDTQNFQETLKAFKAERAEVQMEVERLTRLCADEQDSLITCYELKDKEEDAHRETQEKYEKLQAEMKNVVSKHEATQGQLQDLLQQKQIADSKLAAQEHLMKSQSAELAAALDDLIKSRQNTEQHLQDMKDCWDVKEQAYEHRLSEMARDQEETANYHEMEKADLTDRLRELFRQRDELSGQFAASKAATHEELEMLRAECNINYENYVKFQMEAANLEKSLRECNEKREMESNMFEKALIEVETKLSETTGKLIESTNRHDETLIKLKDAEDDLANCRSHMYSTANDFMKYRKRSEENDREREQLREQVTTMLRDCVIEKEKMEQKQEETVAAVQQRFMKQIEEIKYNHMLAINQEMIKAQMALDAEKKKHAIETEAIKKKLEETRAELSLVKMNTNAKLSLLNQEVITVRNHNVSVRNECASLKGTQDANTAQISRLLTLVDELEKRDIEKDEEHEIELYHLKKAHRELVDNMGVEELDDDKEQVRVEEVSEKNESADWELVDEE</sequence>
<dbReference type="eggNOG" id="ENOG502THXW">
    <property type="taxonomic scope" value="Eukaryota"/>
</dbReference>
<dbReference type="HOGENOM" id="CLU_430982_0_0_1"/>
<evidence type="ECO:0000313" key="3">
    <source>
        <dbReference type="EMBL" id="EFO90626.1"/>
    </source>
</evidence>
<proteinExistence type="predicted"/>
<keyword evidence="4" id="KW-1185">Reference proteome</keyword>
<keyword evidence="1" id="KW-0175">Coiled coil</keyword>
<name>E3M3G8_CAERE</name>
<feature type="coiled-coil region" evidence="1">
    <location>
        <begin position="355"/>
        <end position="382"/>
    </location>
</feature>
<dbReference type="OMA" id="YNHMLAI"/>
<accession>E3M3G8</accession>
<evidence type="ECO:0000313" key="4">
    <source>
        <dbReference type="Proteomes" id="UP000008281"/>
    </source>
</evidence>
<reference evidence="3" key="1">
    <citation type="submission" date="2007-07" db="EMBL/GenBank/DDBJ databases">
        <title>PCAP assembly of the Caenorhabditis remanei genome.</title>
        <authorList>
            <consortium name="The Caenorhabditis remanei Sequencing Consortium"/>
            <person name="Wilson R.K."/>
        </authorList>
    </citation>
    <scope>NUCLEOTIDE SEQUENCE [LARGE SCALE GENOMIC DNA]</scope>
    <source>
        <strain evidence="3">PB4641</strain>
    </source>
</reference>
<dbReference type="FunCoup" id="E3M3G8">
    <property type="interactions" value="1823"/>
</dbReference>
<feature type="coiled-coil region" evidence="1">
    <location>
        <begin position="45"/>
        <end position="72"/>
    </location>
</feature>
<feature type="compositionally biased region" description="Basic and acidic residues" evidence="2">
    <location>
        <begin position="632"/>
        <end position="645"/>
    </location>
</feature>
<dbReference type="AlphaFoldDB" id="E3M3G8"/>
<evidence type="ECO:0000256" key="2">
    <source>
        <dbReference type="SAM" id="MobiDB-lite"/>
    </source>
</evidence>
<dbReference type="EMBL" id="DS268423">
    <property type="protein sequence ID" value="EFO90626.1"/>
    <property type="molecule type" value="Genomic_DNA"/>
</dbReference>